<dbReference type="Pfam" id="PF00106">
    <property type="entry name" value="adh_short"/>
    <property type="match status" value="1"/>
</dbReference>
<sequence>MTKFDGKCCLITGAAGGLGRSTAEAVAAKGAALVLTDIDDDGLQRTAADLRAAGAEVHLAEAADVSEHAAVVALAAKVHAELPSVDIVMNVAGIATWGTVERLTHQQWRRTIDIDLMGPIHMIEEFLPPMIAAGRGGHLVNVSSAAGLFGLPWHAPYSAGKFGLRGVSEVLRFDLRRHKIGVSLVCPGAMATPMVDRVDIAGVDREAAAVQKAMGLFVRHAVTPEAAARSIVRGVERNRYMVFTSPDIRIGYYAQRYLPLTYNLAMRGMNWGMHRVLDKAGLDQPDALRAPHP</sequence>
<evidence type="ECO:0000256" key="2">
    <source>
        <dbReference type="ARBA" id="ARBA00023002"/>
    </source>
</evidence>
<organism evidence="4 5">
    <name type="scientific">Nocardia goodfellowii</name>
    <dbReference type="NCBI Taxonomy" id="882446"/>
    <lineage>
        <taxon>Bacteria</taxon>
        <taxon>Bacillati</taxon>
        <taxon>Actinomycetota</taxon>
        <taxon>Actinomycetes</taxon>
        <taxon>Mycobacteriales</taxon>
        <taxon>Nocardiaceae</taxon>
        <taxon>Nocardia</taxon>
    </lineage>
</organism>
<dbReference type="InterPro" id="IPR002347">
    <property type="entry name" value="SDR_fam"/>
</dbReference>
<dbReference type="CDD" id="cd05233">
    <property type="entry name" value="SDR_c"/>
    <property type="match status" value="1"/>
</dbReference>
<dbReference type="InterPro" id="IPR036291">
    <property type="entry name" value="NAD(P)-bd_dom_sf"/>
</dbReference>
<dbReference type="PANTHER" id="PTHR24322:SF736">
    <property type="entry name" value="RETINOL DEHYDROGENASE 10"/>
    <property type="match status" value="1"/>
</dbReference>
<dbReference type="SUPFAM" id="SSF51735">
    <property type="entry name" value="NAD(P)-binding Rossmann-fold domains"/>
    <property type="match status" value="1"/>
</dbReference>
<dbReference type="Gene3D" id="3.40.50.720">
    <property type="entry name" value="NAD(P)-binding Rossmann-like Domain"/>
    <property type="match status" value="1"/>
</dbReference>
<evidence type="ECO:0000256" key="1">
    <source>
        <dbReference type="ARBA" id="ARBA00006484"/>
    </source>
</evidence>
<evidence type="ECO:0000256" key="3">
    <source>
        <dbReference type="RuleBase" id="RU000363"/>
    </source>
</evidence>
<dbReference type="Proteomes" id="UP001519325">
    <property type="component" value="Unassembled WGS sequence"/>
</dbReference>
<dbReference type="PRINTS" id="PR00081">
    <property type="entry name" value="GDHRDH"/>
</dbReference>
<dbReference type="PANTHER" id="PTHR24322">
    <property type="entry name" value="PKSB"/>
    <property type="match status" value="1"/>
</dbReference>
<gene>
    <name evidence="4" type="ORF">BJ987_004564</name>
</gene>
<reference evidence="4 5" key="1">
    <citation type="submission" date="2021-03" db="EMBL/GenBank/DDBJ databases">
        <title>Sequencing the genomes of 1000 actinobacteria strains.</title>
        <authorList>
            <person name="Klenk H.-P."/>
        </authorList>
    </citation>
    <scope>NUCLEOTIDE SEQUENCE [LARGE SCALE GENOMIC DNA]</scope>
    <source>
        <strain evidence="4 5">DSM 45516</strain>
    </source>
</reference>
<accession>A0ABS4QKP6</accession>
<dbReference type="EMBL" id="JAGGMR010000001">
    <property type="protein sequence ID" value="MBP2191663.1"/>
    <property type="molecule type" value="Genomic_DNA"/>
</dbReference>
<evidence type="ECO:0000313" key="4">
    <source>
        <dbReference type="EMBL" id="MBP2191663.1"/>
    </source>
</evidence>
<dbReference type="NCBIfam" id="NF005881">
    <property type="entry name" value="PRK07832.1"/>
    <property type="match status" value="1"/>
</dbReference>
<comment type="caution">
    <text evidence="4">The sequence shown here is derived from an EMBL/GenBank/DDBJ whole genome shotgun (WGS) entry which is preliminary data.</text>
</comment>
<dbReference type="InterPro" id="IPR020904">
    <property type="entry name" value="Sc_DH/Rdtase_CS"/>
</dbReference>
<keyword evidence="5" id="KW-1185">Reference proteome</keyword>
<proteinExistence type="inferred from homology"/>
<evidence type="ECO:0000313" key="5">
    <source>
        <dbReference type="Proteomes" id="UP001519325"/>
    </source>
</evidence>
<dbReference type="PRINTS" id="PR00080">
    <property type="entry name" value="SDRFAMILY"/>
</dbReference>
<name>A0ABS4QKP6_9NOCA</name>
<keyword evidence="2" id="KW-0560">Oxidoreductase</keyword>
<comment type="similarity">
    <text evidence="1 3">Belongs to the short-chain dehydrogenases/reductases (SDR) family.</text>
</comment>
<dbReference type="PROSITE" id="PS00061">
    <property type="entry name" value="ADH_SHORT"/>
    <property type="match status" value="1"/>
</dbReference>
<dbReference type="RefSeq" id="WP_209893627.1">
    <property type="nucleotide sequence ID" value="NZ_JAGGMR010000001.1"/>
</dbReference>
<protein>
    <submittedName>
        <fullName evidence="4">NAD(P)-dependent dehydrogenase (Short-subunit alcohol dehydrogenase family)</fullName>
    </submittedName>
</protein>